<dbReference type="SUPFAM" id="SSF51695">
    <property type="entry name" value="PLC-like phosphodiesterases"/>
    <property type="match status" value="1"/>
</dbReference>
<dbReference type="Proteomes" id="UP001597526">
    <property type="component" value="Unassembled WGS sequence"/>
</dbReference>
<name>A0ABW5MQS6_9FLAO</name>
<dbReference type="EMBL" id="JBHULB010000005">
    <property type="protein sequence ID" value="MFD2585627.1"/>
    <property type="molecule type" value="Genomic_DNA"/>
</dbReference>
<protein>
    <recommendedName>
        <fullName evidence="3">GP-PDE domain-containing protein</fullName>
    </recommendedName>
</protein>
<comment type="caution">
    <text evidence="1">The sequence shown here is derived from an EMBL/GenBank/DDBJ whole genome shotgun (WGS) entry which is preliminary data.</text>
</comment>
<gene>
    <name evidence="1" type="ORF">ACFSQJ_01720</name>
</gene>
<evidence type="ECO:0008006" key="3">
    <source>
        <dbReference type="Google" id="ProtNLM"/>
    </source>
</evidence>
<evidence type="ECO:0000313" key="1">
    <source>
        <dbReference type="EMBL" id="MFD2585627.1"/>
    </source>
</evidence>
<dbReference type="InterPro" id="IPR017946">
    <property type="entry name" value="PLC-like_Pdiesterase_TIM-brl"/>
</dbReference>
<reference evidence="2" key="1">
    <citation type="journal article" date="2019" name="Int. J. Syst. Evol. Microbiol.">
        <title>The Global Catalogue of Microorganisms (GCM) 10K type strain sequencing project: providing services to taxonomists for standard genome sequencing and annotation.</title>
        <authorList>
            <consortium name="The Broad Institute Genomics Platform"/>
            <consortium name="The Broad Institute Genome Sequencing Center for Infectious Disease"/>
            <person name="Wu L."/>
            <person name="Ma J."/>
        </authorList>
    </citation>
    <scope>NUCLEOTIDE SEQUENCE [LARGE SCALE GENOMIC DNA]</scope>
    <source>
        <strain evidence="2">KCTC 52368</strain>
    </source>
</reference>
<dbReference type="RefSeq" id="WP_377765048.1">
    <property type="nucleotide sequence ID" value="NZ_JBHULB010000005.1"/>
</dbReference>
<proteinExistence type="predicted"/>
<dbReference type="Gene3D" id="3.20.20.190">
    <property type="entry name" value="Phosphatidylinositol (PI) phosphodiesterase"/>
    <property type="match status" value="1"/>
</dbReference>
<evidence type="ECO:0000313" key="2">
    <source>
        <dbReference type="Proteomes" id="UP001597526"/>
    </source>
</evidence>
<accession>A0ABW5MQS6</accession>
<sequence>MKTLIINSIKILLLFILLISGPILRANDSNTIIEQSEEKGLLKVQSHSFNTKKKSAFSLNGLTEQVERGLTIVHFQTNEKLEYRTYDTHGSEDEALAMTEILKELFTNKASFLMLAHDSAAKGLAGNTSELNKLGLSKLSMIKSRQAYIMHNLNGKIVEEINDSSIDLRIQLSNTIKDSKIYFPRELYIFEPKIDRYIAHAGGEVNGIKSTNTKDALDESYAKGFRLFELDIIETSDGKLVAAHDWGMWSRFTDFTGELPPTHEEFMKHKIYGDYTTLDLKGINDWFSAHPDATLVTDKLNDPIAFAESFVDKDRLIMELFSVMATEEAASHGLNAMISQIPFMSIKGDKLDFLKINNVKYIALSRRMIKREKKLLLQLRDAGIKVYVYHVNFDAGKDEKYVYDNEIGLVYGMYADKWAFSKE</sequence>
<organism evidence="1 2">
    <name type="scientific">Croceitalea marina</name>
    <dbReference type="NCBI Taxonomy" id="1775166"/>
    <lineage>
        <taxon>Bacteria</taxon>
        <taxon>Pseudomonadati</taxon>
        <taxon>Bacteroidota</taxon>
        <taxon>Flavobacteriia</taxon>
        <taxon>Flavobacteriales</taxon>
        <taxon>Flavobacteriaceae</taxon>
        <taxon>Croceitalea</taxon>
    </lineage>
</organism>
<keyword evidence="2" id="KW-1185">Reference proteome</keyword>